<dbReference type="STRING" id="404380.Gbem_2366"/>
<gene>
    <name evidence="2" type="ordered locus">Gbem_2366</name>
</gene>
<dbReference type="EMBL" id="CP001124">
    <property type="protein sequence ID" value="ACH39378.1"/>
    <property type="molecule type" value="Genomic_DNA"/>
</dbReference>
<proteinExistence type="predicted"/>
<accession>B5EF69</accession>
<keyword evidence="1" id="KW-0812">Transmembrane</keyword>
<organism evidence="2 3">
    <name type="scientific">Citrifermentans bemidjiense (strain ATCC BAA-1014 / DSM 16622 / JCM 12645 / Bem)</name>
    <name type="common">Geobacter bemidjiensis</name>
    <dbReference type="NCBI Taxonomy" id="404380"/>
    <lineage>
        <taxon>Bacteria</taxon>
        <taxon>Pseudomonadati</taxon>
        <taxon>Thermodesulfobacteriota</taxon>
        <taxon>Desulfuromonadia</taxon>
        <taxon>Geobacterales</taxon>
        <taxon>Geobacteraceae</taxon>
        <taxon>Citrifermentans</taxon>
    </lineage>
</organism>
<protein>
    <submittedName>
        <fullName evidence="2">Uncharacterized protein</fullName>
    </submittedName>
</protein>
<feature type="transmembrane region" description="Helical" evidence="1">
    <location>
        <begin position="7"/>
        <end position="24"/>
    </location>
</feature>
<reference evidence="2 3" key="1">
    <citation type="submission" date="2008-07" db="EMBL/GenBank/DDBJ databases">
        <title>Complete sequence of Geobacter bemidjiensis BEM.</title>
        <authorList>
            <consortium name="US DOE Joint Genome Institute"/>
            <person name="Lucas S."/>
            <person name="Copeland A."/>
            <person name="Lapidus A."/>
            <person name="Glavina del Rio T."/>
            <person name="Dalin E."/>
            <person name="Tice H."/>
            <person name="Bruce D."/>
            <person name="Goodwin L."/>
            <person name="Pitluck S."/>
            <person name="Kiss H."/>
            <person name="Brettin T."/>
            <person name="Detter J.C."/>
            <person name="Han C."/>
            <person name="Kuske C.R."/>
            <person name="Schmutz J."/>
            <person name="Larimer F."/>
            <person name="Land M."/>
            <person name="Hauser L."/>
            <person name="Kyrpides N."/>
            <person name="Lykidis A."/>
            <person name="Lovley D."/>
            <person name="Richardson P."/>
        </authorList>
    </citation>
    <scope>NUCLEOTIDE SEQUENCE [LARGE SCALE GENOMIC DNA]</scope>
    <source>
        <strain evidence="3">ATCC BAA-1014 / DSM 16622 / JCM 12645 / Bem</strain>
    </source>
</reference>
<dbReference type="AlphaFoldDB" id="B5EF69"/>
<keyword evidence="1" id="KW-0472">Membrane</keyword>
<sequence>MSRSRITLYVFIAFIALVIAYYNLVDEPQPEWPVNLIHFICRH</sequence>
<name>B5EF69_CITBB</name>
<reference evidence="2 3" key="2">
    <citation type="journal article" date="2010" name="BMC Genomics">
        <title>The genome of Geobacter bemidjiensis, exemplar for the subsurface clade of Geobacter species that predominate in Fe(III)-reducing subsurface environments.</title>
        <authorList>
            <person name="Aklujkar M."/>
            <person name="Young N.D."/>
            <person name="Holmes D."/>
            <person name="Chavan M."/>
            <person name="Risso C."/>
            <person name="Kiss H.E."/>
            <person name="Han C.S."/>
            <person name="Land M.L."/>
            <person name="Lovley D.R."/>
        </authorList>
    </citation>
    <scope>NUCLEOTIDE SEQUENCE [LARGE SCALE GENOMIC DNA]</scope>
    <source>
        <strain evidence="3">ATCC BAA-1014 / DSM 16622 / JCM 12645 / Bem</strain>
    </source>
</reference>
<evidence type="ECO:0000256" key="1">
    <source>
        <dbReference type="SAM" id="Phobius"/>
    </source>
</evidence>
<evidence type="ECO:0000313" key="3">
    <source>
        <dbReference type="Proteomes" id="UP000008825"/>
    </source>
</evidence>
<keyword evidence="3" id="KW-1185">Reference proteome</keyword>
<dbReference type="HOGENOM" id="CLU_3234134_0_0_7"/>
<dbReference type="KEGG" id="gbm:Gbem_2366"/>
<evidence type="ECO:0000313" key="2">
    <source>
        <dbReference type="EMBL" id="ACH39378.1"/>
    </source>
</evidence>
<dbReference type="Proteomes" id="UP000008825">
    <property type="component" value="Chromosome"/>
</dbReference>
<dbReference type="RefSeq" id="WP_012530799.1">
    <property type="nucleotide sequence ID" value="NC_011146.1"/>
</dbReference>
<keyword evidence="1" id="KW-1133">Transmembrane helix</keyword>